<dbReference type="GO" id="GO:0020037">
    <property type="term" value="F:heme binding"/>
    <property type="evidence" value="ECO:0007669"/>
    <property type="project" value="TreeGrafter"/>
</dbReference>
<dbReference type="PANTHER" id="PTHR30365">
    <property type="entry name" value="CYTOCHROME D UBIQUINOL OXIDASE"/>
    <property type="match status" value="1"/>
</dbReference>
<dbReference type="InterPro" id="IPR002585">
    <property type="entry name" value="Cyt-d_ubiquinol_oxidase_su_1"/>
</dbReference>
<evidence type="ECO:0000256" key="3">
    <source>
        <dbReference type="ARBA" id="ARBA00022448"/>
    </source>
</evidence>
<dbReference type="GO" id="GO:0070069">
    <property type="term" value="C:cytochrome complex"/>
    <property type="evidence" value="ECO:0007669"/>
    <property type="project" value="UniProtKB-UniRule"/>
</dbReference>
<keyword evidence="8 12" id="KW-0249">Electron transport</keyword>
<evidence type="ECO:0000256" key="7">
    <source>
        <dbReference type="ARBA" id="ARBA00022723"/>
    </source>
</evidence>
<keyword evidence="7 12" id="KW-0479">Metal-binding</keyword>
<reference evidence="14 15" key="1">
    <citation type="submission" date="2017-03" db="EMBL/GenBank/DDBJ databases">
        <title>Lifting the veil on microbial sulfur biogeochemistry in mining wastewaters.</title>
        <authorList>
            <person name="Kantor R.S."/>
            <person name="Colenbrander Nelson T."/>
            <person name="Marshall S."/>
            <person name="Bennett D."/>
            <person name="Apte S."/>
            <person name="Camacho D."/>
            <person name="Thomas B.C."/>
            <person name="Warren L.A."/>
            <person name="Banfield J.F."/>
        </authorList>
    </citation>
    <scope>NUCLEOTIDE SEQUENCE [LARGE SCALE GENOMIC DNA]</scope>
    <source>
        <strain evidence="14">32-68-21</strain>
    </source>
</reference>
<feature type="region of interest" description="Disordered" evidence="13">
    <location>
        <begin position="463"/>
        <end position="497"/>
    </location>
</feature>
<dbReference type="Pfam" id="PF01654">
    <property type="entry name" value="Cyt_bd_oxida_I"/>
    <property type="match status" value="1"/>
</dbReference>
<evidence type="ECO:0000256" key="12">
    <source>
        <dbReference type="PIRNR" id="PIRNR006446"/>
    </source>
</evidence>
<feature type="transmembrane region" description="Helical" evidence="12">
    <location>
        <begin position="241"/>
        <end position="260"/>
    </location>
</feature>
<dbReference type="GO" id="GO:0005886">
    <property type="term" value="C:plasma membrane"/>
    <property type="evidence" value="ECO:0007669"/>
    <property type="project" value="UniProtKB-SubCell"/>
</dbReference>
<sequence>MRGRTPPPSHCHQEHPVDLDALLLSRLQFAFTIAFHILFPAFTIGLAAYLAVLEGLWLWTKREAFKVLYLFWVKIFALSFGMGVVSGVVLSYQFGTNWSEFIRLTGGVIGPLLAYEVLTAFFLEASFLGVMLFGWKKVGPKLHFASTVLVAVGTTISAFWILSANSWMQTPQGFQIMADGRFEATDYMQVIFNPSFPTRLAHMLLAAFLTTGLVVGGVSAWRLLKDRAAGVKTEGWSESRISLVMAVGLIAVLAPLQLVVGHASGEVAHKYQPSKTAAIEGYWETRADQPLHLFGIPDRNAQKNHFEVSIPGVGNLIQGVPKDEVIKGLDSWAREDQPPPFIPFFGFRIMVGLGLLMIGLGAWGAVLIWRKKIFDSPLFLRFAVLMGPAGFIAVLAGWMVTEVGRQPWVVYGVLKTRDAVSPVIASQVATSLIAYVLVYSVVFTAGAIFILRLMAEGPVAAVTAPSPRGQRSPGTPLAKAPEDTTPGRPDRVPGDPK</sequence>
<evidence type="ECO:0000256" key="6">
    <source>
        <dbReference type="ARBA" id="ARBA00022692"/>
    </source>
</evidence>
<evidence type="ECO:0000256" key="13">
    <source>
        <dbReference type="SAM" id="MobiDB-lite"/>
    </source>
</evidence>
<proteinExistence type="inferred from homology"/>
<keyword evidence="6 12" id="KW-0812">Transmembrane</keyword>
<keyword evidence="9 12" id="KW-1133">Transmembrane helix</keyword>
<dbReference type="GO" id="GO:0016682">
    <property type="term" value="F:oxidoreductase activity, acting on diphenols and related substances as donors, oxygen as acceptor"/>
    <property type="evidence" value="ECO:0007669"/>
    <property type="project" value="TreeGrafter"/>
</dbReference>
<protein>
    <submittedName>
        <fullName evidence="14">Cytochrome ubiquinol oxidase subunit I</fullName>
    </submittedName>
</protein>
<keyword evidence="4 12" id="KW-1003">Cell membrane</keyword>
<keyword evidence="11 12" id="KW-0472">Membrane</keyword>
<evidence type="ECO:0000256" key="8">
    <source>
        <dbReference type="ARBA" id="ARBA00022982"/>
    </source>
</evidence>
<comment type="subcellular location">
    <subcellularLocation>
        <location evidence="12">Cell inner membrane</location>
    </subcellularLocation>
    <subcellularLocation>
        <location evidence="1">Cell membrane</location>
        <topology evidence="1">Multi-pass membrane protein</topology>
    </subcellularLocation>
</comment>
<feature type="transmembrane region" description="Helical" evidence="12">
    <location>
        <begin position="341"/>
        <end position="366"/>
    </location>
</feature>
<dbReference type="EMBL" id="NCEQ01000007">
    <property type="protein sequence ID" value="OYX56723.1"/>
    <property type="molecule type" value="Genomic_DNA"/>
</dbReference>
<keyword evidence="10 12" id="KW-0408">Iron</keyword>
<comment type="caution">
    <text evidence="14">The sequence shown here is derived from an EMBL/GenBank/DDBJ whole genome shotgun (WGS) entry which is preliminary data.</text>
</comment>
<dbReference type="PANTHER" id="PTHR30365:SF14">
    <property type="entry name" value="CYTOCHROME BD MENAQUINOL OXIDASE SUBUNIT I-RELATED"/>
    <property type="match status" value="1"/>
</dbReference>
<dbReference type="PIRSF" id="PIRSF006446">
    <property type="entry name" value="Cyt_quinol_oxidase_1"/>
    <property type="match status" value="1"/>
</dbReference>
<dbReference type="GO" id="GO:0009055">
    <property type="term" value="F:electron transfer activity"/>
    <property type="evidence" value="ECO:0007669"/>
    <property type="project" value="UniProtKB-UniRule"/>
</dbReference>
<evidence type="ECO:0000256" key="2">
    <source>
        <dbReference type="ARBA" id="ARBA00009819"/>
    </source>
</evidence>
<dbReference type="AlphaFoldDB" id="A0A258HK87"/>
<feature type="transmembrane region" description="Helical" evidence="12">
    <location>
        <begin position="432"/>
        <end position="451"/>
    </location>
</feature>
<evidence type="ECO:0000256" key="5">
    <source>
        <dbReference type="ARBA" id="ARBA00022617"/>
    </source>
</evidence>
<feature type="transmembrane region" description="Helical" evidence="12">
    <location>
        <begin position="112"/>
        <end position="135"/>
    </location>
</feature>
<evidence type="ECO:0000256" key="1">
    <source>
        <dbReference type="ARBA" id="ARBA00004651"/>
    </source>
</evidence>
<organism evidence="14 15">
    <name type="scientific">Brevundimonas subvibrioides</name>
    <dbReference type="NCBI Taxonomy" id="74313"/>
    <lineage>
        <taxon>Bacteria</taxon>
        <taxon>Pseudomonadati</taxon>
        <taxon>Pseudomonadota</taxon>
        <taxon>Alphaproteobacteria</taxon>
        <taxon>Caulobacterales</taxon>
        <taxon>Caulobacteraceae</taxon>
        <taxon>Brevundimonas</taxon>
    </lineage>
</organism>
<dbReference type="GO" id="GO:0046872">
    <property type="term" value="F:metal ion binding"/>
    <property type="evidence" value="ECO:0007669"/>
    <property type="project" value="UniProtKB-UniRule"/>
</dbReference>
<feature type="transmembrane region" description="Helical" evidence="12">
    <location>
        <begin position="378"/>
        <end position="400"/>
    </location>
</feature>
<feature type="compositionally biased region" description="Basic and acidic residues" evidence="13">
    <location>
        <begin position="488"/>
        <end position="497"/>
    </location>
</feature>
<dbReference type="GO" id="GO:0019646">
    <property type="term" value="P:aerobic electron transport chain"/>
    <property type="evidence" value="ECO:0007669"/>
    <property type="project" value="InterPro"/>
</dbReference>
<comment type="similarity">
    <text evidence="2 12">Belongs to the cytochrome ubiquinol oxidase subunit 1 family.</text>
</comment>
<gene>
    <name evidence="14" type="ORF">B7Y86_08090</name>
</gene>
<evidence type="ECO:0000256" key="4">
    <source>
        <dbReference type="ARBA" id="ARBA00022475"/>
    </source>
</evidence>
<evidence type="ECO:0000256" key="11">
    <source>
        <dbReference type="ARBA" id="ARBA00023136"/>
    </source>
</evidence>
<evidence type="ECO:0000256" key="10">
    <source>
        <dbReference type="ARBA" id="ARBA00023004"/>
    </source>
</evidence>
<keyword evidence="5 12" id="KW-0349">Heme</keyword>
<feature type="transmembrane region" description="Helical" evidence="12">
    <location>
        <begin position="33"/>
        <end position="59"/>
    </location>
</feature>
<feature type="transmembrane region" description="Helical" evidence="12">
    <location>
        <begin position="71"/>
        <end position="92"/>
    </location>
</feature>
<dbReference type="Proteomes" id="UP000216147">
    <property type="component" value="Unassembled WGS sequence"/>
</dbReference>
<evidence type="ECO:0000256" key="9">
    <source>
        <dbReference type="ARBA" id="ARBA00022989"/>
    </source>
</evidence>
<feature type="transmembrane region" description="Helical" evidence="12">
    <location>
        <begin position="200"/>
        <end position="221"/>
    </location>
</feature>
<feature type="transmembrane region" description="Helical" evidence="12">
    <location>
        <begin position="142"/>
        <end position="162"/>
    </location>
</feature>
<accession>A0A258HK87</accession>
<keyword evidence="3 12" id="KW-0813">Transport</keyword>
<evidence type="ECO:0000313" key="15">
    <source>
        <dbReference type="Proteomes" id="UP000216147"/>
    </source>
</evidence>
<name>A0A258HK87_9CAUL</name>
<evidence type="ECO:0000313" key="14">
    <source>
        <dbReference type="EMBL" id="OYX56723.1"/>
    </source>
</evidence>